<protein>
    <submittedName>
        <fullName evidence="4">G13479 protein</fullName>
    </submittedName>
</protein>
<dbReference type="InterPro" id="IPR011992">
    <property type="entry name" value="EF-hand-dom_pair"/>
</dbReference>
<feature type="compositionally biased region" description="Basic and acidic residues" evidence="2">
    <location>
        <begin position="251"/>
        <end position="262"/>
    </location>
</feature>
<feature type="region of interest" description="Disordered" evidence="2">
    <location>
        <begin position="251"/>
        <end position="336"/>
    </location>
</feature>
<evidence type="ECO:0000313" key="4">
    <source>
        <dbReference type="EMBL" id="CAL5230034.1"/>
    </source>
</evidence>
<dbReference type="SUPFAM" id="SSF47473">
    <property type="entry name" value="EF-hand"/>
    <property type="match status" value="1"/>
</dbReference>
<keyword evidence="1" id="KW-0106">Calcium</keyword>
<comment type="caution">
    <text evidence="4">The sequence shown here is derived from an EMBL/GenBank/DDBJ whole genome shotgun (WGS) entry which is preliminary data.</text>
</comment>
<dbReference type="Gene3D" id="1.10.238.10">
    <property type="entry name" value="EF-hand"/>
    <property type="match status" value="1"/>
</dbReference>
<evidence type="ECO:0000259" key="3">
    <source>
        <dbReference type="PROSITE" id="PS50222"/>
    </source>
</evidence>
<evidence type="ECO:0000313" key="5">
    <source>
        <dbReference type="Proteomes" id="UP001497392"/>
    </source>
</evidence>
<feature type="domain" description="EF-hand" evidence="3">
    <location>
        <begin position="53"/>
        <end position="88"/>
    </location>
</feature>
<dbReference type="PROSITE" id="PS00018">
    <property type="entry name" value="EF_HAND_1"/>
    <property type="match status" value="1"/>
</dbReference>
<organism evidence="4 5">
    <name type="scientific">Coccomyxa viridis</name>
    <dbReference type="NCBI Taxonomy" id="1274662"/>
    <lineage>
        <taxon>Eukaryota</taxon>
        <taxon>Viridiplantae</taxon>
        <taxon>Chlorophyta</taxon>
        <taxon>core chlorophytes</taxon>
        <taxon>Trebouxiophyceae</taxon>
        <taxon>Trebouxiophyceae incertae sedis</taxon>
        <taxon>Coccomyxaceae</taxon>
        <taxon>Coccomyxa</taxon>
    </lineage>
</organism>
<dbReference type="InterPro" id="IPR002048">
    <property type="entry name" value="EF_hand_dom"/>
</dbReference>
<evidence type="ECO:0000256" key="2">
    <source>
        <dbReference type="SAM" id="MobiDB-lite"/>
    </source>
</evidence>
<proteinExistence type="predicted"/>
<dbReference type="Proteomes" id="UP001497392">
    <property type="component" value="Unassembled WGS sequence"/>
</dbReference>
<gene>
    <name evidence="4" type="primary">g13479</name>
    <name evidence="4" type="ORF">VP750_LOCUS11940</name>
</gene>
<evidence type="ECO:0000256" key="1">
    <source>
        <dbReference type="ARBA" id="ARBA00022837"/>
    </source>
</evidence>
<name>A0ABP1GHJ4_9CHLO</name>
<dbReference type="InterPro" id="IPR018247">
    <property type="entry name" value="EF_Hand_1_Ca_BS"/>
</dbReference>
<dbReference type="EMBL" id="CAXHTA020000021">
    <property type="protein sequence ID" value="CAL5230034.1"/>
    <property type="molecule type" value="Genomic_DNA"/>
</dbReference>
<dbReference type="PROSITE" id="PS50222">
    <property type="entry name" value="EF_HAND_2"/>
    <property type="match status" value="1"/>
</dbReference>
<keyword evidence="5" id="KW-1185">Reference proteome</keyword>
<accession>A0ABP1GHJ4</accession>
<reference evidence="4 5" key="1">
    <citation type="submission" date="2024-06" db="EMBL/GenBank/DDBJ databases">
        <authorList>
            <person name="Kraege A."/>
            <person name="Thomma B."/>
        </authorList>
    </citation>
    <scope>NUCLEOTIDE SEQUENCE [LARGE SCALE GENOMIC DNA]</scope>
</reference>
<sequence length="392" mass="42812">MAICVCQLGSEIKNPSKDAFMRMLKQTVDALQEEDAEGSMLRALRCVFAAQSVTTEVVSSIMDKVDSNKDGAVDLRELTTALSKWLALIAYPGSRDLIHPFATARDIALDFYIAMKQDPRRGLGPGGLQSVLQALCLTARSSYDVIEDWVEATLLLPDPRLSEADTLAALEIDAAMRAKGPELMSGLLQRRKLAMVFRLWDPQARGCVNRAAMAAVLEFYYRSIVKAAKEKLPEENNAGAGLDIPFESQEARAPESFRDADPGSHSGKQSTSQEADTDTDEGASGEQNPDPAASKSDQVGPAEQQQEPPPEDSSGTEEHDKQADGAAEEDQVIAFLEEEMRKNPPRLDFKGFQALVYEFLLEAALHGAIYTGPDPEETIAYLRDQAEDALET</sequence>